<evidence type="ECO:0000256" key="7">
    <source>
        <dbReference type="SAM" id="MobiDB-lite"/>
    </source>
</evidence>
<reference evidence="9 10" key="1">
    <citation type="journal article" date="2009" name="Stand. Genomic Sci.">
        <title>Complete genome sequence of Catenulispora acidiphila type strain (ID 139908).</title>
        <authorList>
            <person name="Copeland A."/>
            <person name="Lapidus A."/>
            <person name="Glavina Del Rio T."/>
            <person name="Nolan M."/>
            <person name="Lucas S."/>
            <person name="Chen F."/>
            <person name="Tice H."/>
            <person name="Cheng J.F."/>
            <person name="Bruce D."/>
            <person name="Goodwin L."/>
            <person name="Pitluck S."/>
            <person name="Mikhailova N."/>
            <person name="Pati A."/>
            <person name="Ivanova N."/>
            <person name="Mavromatis K."/>
            <person name="Chen A."/>
            <person name="Palaniappan K."/>
            <person name="Chain P."/>
            <person name="Land M."/>
            <person name="Hauser L."/>
            <person name="Chang Y.J."/>
            <person name="Jeffries C.D."/>
            <person name="Chertkov O."/>
            <person name="Brettin T."/>
            <person name="Detter J.C."/>
            <person name="Han C."/>
            <person name="Ali Z."/>
            <person name="Tindall B.J."/>
            <person name="Goker M."/>
            <person name="Bristow J."/>
            <person name="Eisen J.A."/>
            <person name="Markowitz V."/>
            <person name="Hugenholtz P."/>
            <person name="Kyrpides N.C."/>
            <person name="Klenk H.P."/>
        </authorList>
    </citation>
    <scope>NUCLEOTIDE SEQUENCE [LARGE SCALE GENOMIC DNA]</scope>
    <source>
        <strain evidence="10">DSM 44928 / JCM 14897 / NBRC 102108 / NRRL B-24433 / ID139908</strain>
    </source>
</reference>
<feature type="transmembrane region" description="Helical" evidence="8">
    <location>
        <begin position="417"/>
        <end position="438"/>
    </location>
</feature>
<dbReference type="HOGENOM" id="CLU_034180_13_4_11"/>
<feature type="transmembrane region" description="Helical" evidence="8">
    <location>
        <begin position="260"/>
        <end position="280"/>
    </location>
</feature>
<name>C7QIQ1_CATAD</name>
<feature type="transmembrane region" description="Helical" evidence="8">
    <location>
        <begin position="391"/>
        <end position="411"/>
    </location>
</feature>
<feature type="transmembrane region" description="Helical" evidence="8">
    <location>
        <begin position="107"/>
        <end position="134"/>
    </location>
</feature>
<dbReference type="KEGG" id="cai:Caci_8128"/>
<dbReference type="PANTHER" id="PTHR23513">
    <property type="entry name" value="INTEGRAL MEMBRANE EFFLUX PROTEIN-RELATED"/>
    <property type="match status" value="1"/>
</dbReference>
<organism evidence="9 10">
    <name type="scientific">Catenulispora acidiphila (strain DSM 44928 / JCM 14897 / NBRC 102108 / NRRL B-24433 / ID139908)</name>
    <dbReference type="NCBI Taxonomy" id="479433"/>
    <lineage>
        <taxon>Bacteria</taxon>
        <taxon>Bacillati</taxon>
        <taxon>Actinomycetota</taxon>
        <taxon>Actinomycetes</taxon>
        <taxon>Catenulisporales</taxon>
        <taxon>Catenulisporaceae</taxon>
        <taxon>Catenulispora</taxon>
    </lineage>
</organism>
<keyword evidence="2" id="KW-0813">Transport</keyword>
<dbReference type="InParanoid" id="C7QIQ1"/>
<feature type="transmembrane region" description="Helical" evidence="8">
    <location>
        <begin position="328"/>
        <end position="349"/>
    </location>
</feature>
<protein>
    <submittedName>
        <fullName evidence="9">Major facilitator superfamily MFS_1</fullName>
    </submittedName>
</protein>
<accession>C7QIQ1</accession>
<evidence type="ECO:0000256" key="2">
    <source>
        <dbReference type="ARBA" id="ARBA00022448"/>
    </source>
</evidence>
<feature type="transmembrane region" description="Helical" evidence="8">
    <location>
        <begin position="179"/>
        <end position="200"/>
    </location>
</feature>
<feature type="transmembrane region" description="Helical" evidence="8">
    <location>
        <begin position="474"/>
        <end position="496"/>
    </location>
</feature>
<evidence type="ECO:0000256" key="3">
    <source>
        <dbReference type="ARBA" id="ARBA00022475"/>
    </source>
</evidence>
<feature type="transmembrane region" description="Helical" evidence="8">
    <location>
        <begin position="140"/>
        <end position="158"/>
    </location>
</feature>
<comment type="subcellular location">
    <subcellularLocation>
        <location evidence="1">Cell inner membrane</location>
        <topology evidence="1">Multi-pass membrane protein</topology>
    </subcellularLocation>
</comment>
<evidence type="ECO:0000256" key="5">
    <source>
        <dbReference type="ARBA" id="ARBA00022989"/>
    </source>
</evidence>
<evidence type="ECO:0000256" key="4">
    <source>
        <dbReference type="ARBA" id="ARBA00022692"/>
    </source>
</evidence>
<dbReference type="AlphaFoldDB" id="C7QIQ1"/>
<dbReference type="STRING" id="479433.Caci_8128"/>
<dbReference type="eggNOG" id="COG2814">
    <property type="taxonomic scope" value="Bacteria"/>
</dbReference>
<dbReference type="InterPro" id="IPR011701">
    <property type="entry name" value="MFS"/>
</dbReference>
<feature type="region of interest" description="Disordered" evidence="7">
    <location>
        <begin position="42"/>
        <end position="66"/>
    </location>
</feature>
<dbReference type="GO" id="GO:0005886">
    <property type="term" value="C:plasma membrane"/>
    <property type="evidence" value="ECO:0007669"/>
    <property type="project" value="UniProtKB-SubCell"/>
</dbReference>
<evidence type="ECO:0000256" key="8">
    <source>
        <dbReference type="SAM" id="Phobius"/>
    </source>
</evidence>
<evidence type="ECO:0000256" key="1">
    <source>
        <dbReference type="ARBA" id="ARBA00004429"/>
    </source>
</evidence>
<dbReference type="CDD" id="cd06173">
    <property type="entry name" value="MFS_MefA_like"/>
    <property type="match status" value="1"/>
</dbReference>
<dbReference type="PANTHER" id="PTHR23513:SF9">
    <property type="entry name" value="ENTEROBACTIN EXPORTER ENTS"/>
    <property type="match status" value="1"/>
</dbReference>
<feature type="compositionally biased region" description="Basic and acidic residues" evidence="7">
    <location>
        <begin position="42"/>
        <end position="52"/>
    </location>
</feature>
<evidence type="ECO:0000313" key="9">
    <source>
        <dbReference type="EMBL" id="ACU76951.1"/>
    </source>
</evidence>
<dbReference type="SUPFAM" id="SSF103473">
    <property type="entry name" value="MFS general substrate transporter"/>
    <property type="match status" value="1"/>
</dbReference>
<keyword evidence="4 8" id="KW-0812">Transmembrane</keyword>
<proteinExistence type="predicted"/>
<dbReference type="Proteomes" id="UP000000851">
    <property type="component" value="Chromosome"/>
</dbReference>
<dbReference type="GO" id="GO:0022857">
    <property type="term" value="F:transmembrane transporter activity"/>
    <property type="evidence" value="ECO:0007669"/>
    <property type="project" value="InterPro"/>
</dbReference>
<dbReference type="Gene3D" id="1.20.1250.20">
    <property type="entry name" value="MFS general substrate transporter like domains"/>
    <property type="match status" value="1"/>
</dbReference>
<keyword evidence="3" id="KW-1003">Cell membrane</keyword>
<dbReference type="EMBL" id="CP001700">
    <property type="protein sequence ID" value="ACU76951.1"/>
    <property type="molecule type" value="Genomic_DNA"/>
</dbReference>
<sequence>MVALTQTFMNQGGFTMTATALEPAGDTAMEATQTMDAMPEHMGRQTDAHGEGRTGPTTALATAGSPAAESTASLAAGSAQAPDTAASPAAAAAPELLPLRRNRNFNLLWGGAVSALLGLSTADIAYPLVILALTGSPLKAGLFATVQLIASVLATLPVGQLMDRKDRRRMLLLSESVRVVAAGSVAVAYFVGALTFWHLLLTAAALGAIQPFAGARTLLLRQVVAPEQISAALTAEQVRQQGCELAGPPLGGAMFGISRALPFLFATFAGLVSLLTVVLLKLPKSVTVAADQGDAGASDNDAAPAPTAEHGGALLGLKTIMRDPVMRATTLALCLVNTAGYPVFLSLVVRMQQHHAGSGTTGLVVAAMALGGLGGTALVKPLHKVLRPGWLLIVACLVFALTNFGMTFFAAPLADAVFLAIGGAVIPSAVVMVNVLILQAVPDEQRGRTAAALEMFLLIGMPAGMLVASATLQWFSPTATLLGLSLLMSVAVLYAVSQKALRAARWPEARQA</sequence>
<dbReference type="InterPro" id="IPR036259">
    <property type="entry name" value="MFS_trans_sf"/>
</dbReference>
<feature type="transmembrane region" description="Helical" evidence="8">
    <location>
        <begin position="361"/>
        <end position="379"/>
    </location>
</feature>
<evidence type="ECO:0000313" key="10">
    <source>
        <dbReference type="Proteomes" id="UP000000851"/>
    </source>
</evidence>
<dbReference type="Pfam" id="PF07690">
    <property type="entry name" value="MFS_1"/>
    <property type="match status" value="1"/>
</dbReference>
<keyword evidence="5 8" id="KW-1133">Transmembrane helix</keyword>
<keyword evidence="6 8" id="KW-0472">Membrane</keyword>
<evidence type="ECO:0000256" key="6">
    <source>
        <dbReference type="ARBA" id="ARBA00023136"/>
    </source>
</evidence>
<feature type="transmembrane region" description="Helical" evidence="8">
    <location>
        <begin position="450"/>
        <end position="468"/>
    </location>
</feature>
<gene>
    <name evidence="9" type="ordered locus">Caci_8128</name>
</gene>
<keyword evidence="10" id="KW-1185">Reference proteome</keyword>